<keyword evidence="7 8" id="KW-0503">Monooxygenase</keyword>
<dbReference type="InterPro" id="IPR001128">
    <property type="entry name" value="Cyt_P450"/>
</dbReference>
<keyword evidence="5 8" id="KW-0560">Oxidoreductase</keyword>
<dbReference type="FunFam" id="1.10.630.10:FF:000018">
    <property type="entry name" value="Cytochrome P450 monooxygenase"/>
    <property type="match status" value="1"/>
</dbReference>
<comment type="similarity">
    <text evidence="2 8">Belongs to the cytochrome P450 family.</text>
</comment>
<dbReference type="GO" id="GO:0016705">
    <property type="term" value="F:oxidoreductase activity, acting on paired donors, with incorporation or reduction of molecular oxygen"/>
    <property type="evidence" value="ECO:0007669"/>
    <property type="project" value="InterPro"/>
</dbReference>
<dbReference type="InterPro" id="IPR036396">
    <property type="entry name" value="Cyt_P450_sf"/>
</dbReference>
<dbReference type="GO" id="GO:0004497">
    <property type="term" value="F:monooxygenase activity"/>
    <property type="evidence" value="ECO:0007669"/>
    <property type="project" value="UniProtKB-KW"/>
</dbReference>
<dbReference type="AlphaFoldDB" id="A0AAW6R9H9"/>
<accession>A0AAW6R9H9</accession>
<dbReference type="PANTHER" id="PTHR46696:SF6">
    <property type="entry name" value="P450, PUTATIVE (EUROFUNG)-RELATED"/>
    <property type="match status" value="1"/>
</dbReference>
<keyword evidence="4 8" id="KW-0479">Metal-binding</keyword>
<evidence type="ECO:0000256" key="8">
    <source>
        <dbReference type="RuleBase" id="RU000461"/>
    </source>
</evidence>
<evidence type="ECO:0000256" key="5">
    <source>
        <dbReference type="ARBA" id="ARBA00023002"/>
    </source>
</evidence>
<dbReference type="PRINTS" id="PR00359">
    <property type="entry name" value="BP450"/>
</dbReference>
<dbReference type="Pfam" id="PF00067">
    <property type="entry name" value="p450"/>
    <property type="match status" value="2"/>
</dbReference>
<comment type="cofactor">
    <cofactor evidence="1">
        <name>heme</name>
        <dbReference type="ChEBI" id="CHEBI:30413"/>
    </cofactor>
</comment>
<evidence type="ECO:0000256" key="4">
    <source>
        <dbReference type="ARBA" id="ARBA00022723"/>
    </source>
</evidence>
<evidence type="ECO:0000256" key="3">
    <source>
        <dbReference type="ARBA" id="ARBA00022617"/>
    </source>
</evidence>
<evidence type="ECO:0000256" key="2">
    <source>
        <dbReference type="ARBA" id="ARBA00010617"/>
    </source>
</evidence>
<name>A0AAW6R9H9_GORRU</name>
<dbReference type="EMBL" id="JARUXG010000008">
    <property type="protein sequence ID" value="MDG6782129.1"/>
    <property type="molecule type" value="Genomic_DNA"/>
</dbReference>
<protein>
    <submittedName>
        <fullName evidence="9">Cytochrome P450</fullName>
    </submittedName>
</protein>
<keyword evidence="6 8" id="KW-0408">Iron</keyword>
<dbReference type="Gene3D" id="1.10.630.10">
    <property type="entry name" value="Cytochrome P450"/>
    <property type="match status" value="1"/>
</dbReference>
<dbReference type="RefSeq" id="WP_005199149.1">
    <property type="nucleotide sequence ID" value="NZ_CP136136.1"/>
</dbReference>
<evidence type="ECO:0000313" key="9">
    <source>
        <dbReference type="EMBL" id="MDG6782129.1"/>
    </source>
</evidence>
<evidence type="ECO:0000256" key="6">
    <source>
        <dbReference type="ARBA" id="ARBA00023004"/>
    </source>
</evidence>
<gene>
    <name evidence="9" type="ORF">QBL07_14960</name>
</gene>
<dbReference type="InterPro" id="IPR017972">
    <property type="entry name" value="Cyt_P450_CS"/>
</dbReference>
<proteinExistence type="inferred from homology"/>
<reference evidence="9" key="1">
    <citation type="submission" date="2023-04" db="EMBL/GenBank/DDBJ databases">
        <title>Characterization and analysis of the complete genome of Gordonia rubripertincta 112, the degrader of aromatic and aliphatic compounds.</title>
        <authorList>
            <person name="Frantsuzova E."/>
            <person name="Bogun A."/>
            <person name="Delegan Y."/>
        </authorList>
    </citation>
    <scope>NUCLEOTIDE SEQUENCE</scope>
    <source>
        <strain evidence="9">112</strain>
    </source>
</reference>
<dbReference type="InterPro" id="IPR002397">
    <property type="entry name" value="Cyt_P450_B"/>
</dbReference>
<dbReference type="GO" id="GO:0005506">
    <property type="term" value="F:iron ion binding"/>
    <property type="evidence" value="ECO:0007669"/>
    <property type="project" value="InterPro"/>
</dbReference>
<evidence type="ECO:0000256" key="7">
    <source>
        <dbReference type="ARBA" id="ARBA00023033"/>
    </source>
</evidence>
<dbReference type="GO" id="GO:0020037">
    <property type="term" value="F:heme binding"/>
    <property type="evidence" value="ECO:0007669"/>
    <property type="project" value="InterPro"/>
</dbReference>
<evidence type="ECO:0000256" key="1">
    <source>
        <dbReference type="ARBA" id="ARBA00001971"/>
    </source>
</evidence>
<comment type="caution">
    <text evidence="9">The sequence shown here is derived from an EMBL/GenBank/DDBJ whole genome shotgun (WGS) entry which is preliminary data.</text>
</comment>
<dbReference type="PROSITE" id="PS00086">
    <property type="entry name" value="CYTOCHROME_P450"/>
    <property type="match status" value="1"/>
</dbReference>
<dbReference type="SUPFAM" id="SSF48264">
    <property type="entry name" value="Cytochrome P450"/>
    <property type="match status" value="1"/>
</dbReference>
<organism evidence="9">
    <name type="scientific">Gordonia rubripertincta</name>
    <name type="common">Rhodococcus corallinus</name>
    <dbReference type="NCBI Taxonomy" id="36822"/>
    <lineage>
        <taxon>Bacteria</taxon>
        <taxon>Bacillati</taxon>
        <taxon>Actinomycetota</taxon>
        <taxon>Actinomycetes</taxon>
        <taxon>Mycobacteriales</taxon>
        <taxon>Gordoniaceae</taxon>
        <taxon>Gordonia</taxon>
    </lineage>
</organism>
<keyword evidence="3 8" id="KW-0349">Heme</keyword>
<sequence length="422" mass="46770">MTTDIPAVPSIDFDHHSEHYARHWREINAQNRAACPVAHTDAHGGFWVLSSYEDIATVAKDDAAFSSYQELDDGTHTGATIPAGPIRQVPIEMDPPEFTAYRRLLNRSFAPAVIAEWEDYIRSATTYCIDQFIDSGTCDLVADVLNPVPAITTLSLLGLPTEDWRSFSDTIHEMVHTPPDPDGNFAADDAAQRLMELFVTVTETISARRQNPTDDLISTLVHAEIDGEPMSDQRLLEIISLVIFGGVDTTGSLLSSVLRWLEANPHERERLAADPGLIPQATEEFLRFFSPVQGLARTATHDCVIGDQQIRKGERLFLSWASANFDPALFPDADKVELDRFPNRHQSFGIGVHRCLGSNLARLEFRVVLEEILRRMPDFHISDDAEPFRSIGVVNGWVNLPTTFTAGVREGSDVAGNPALTL</sequence>
<dbReference type="PANTHER" id="PTHR46696">
    <property type="entry name" value="P450, PUTATIVE (EUROFUNG)-RELATED"/>
    <property type="match status" value="1"/>
</dbReference>